<dbReference type="EMBL" id="FQUU01000001">
    <property type="protein sequence ID" value="SHE32448.1"/>
    <property type="molecule type" value="Genomic_DNA"/>
</dbReference>
<dbReference type="Pfam" id="PF13320">
    <property type="entry name" value="GH123_cat"/>
    <property type="match status" value="1"/>
</dbReference>
<feature type="domain" description="Glycoside hydrolase 123 N-terminal" evidence="3">
    <location>
        <begin position="64"/>
        <end position="205"/>
    </location>
</feature>
<proteinExistence type="predicted"/>
<dbReference type="RefSeq" id="WP_072833312.1">
    <property type="nucleotide sequence ID" value="NZ_FQUU01000001.1"/>
</dbReference>
<feature type="signal peptide" evidence="1">
    <location>
        <begin position="1"/>
        <end position="19"/>
    </location>
</feature>
<dbReference type="InterPro" id="IPR053850">
    <property type="entry name" value="Glyco_hydro_123_N_2"/>
</dbReference>
<dbReference type="AlphaFoldDB" id="A0A1M4SJW9"/>
<dbReference type="InterPro" id="IPR025150">
    <property type="entry name" value="GH123_cat"/>
</dbReference>
<evidence type="ECO:0000259" key="3">
    <source>
        <dbReference type="Pfam" id="PF22680"/>
    </source>
</evidence>
<evidence type="ECO:0000313" key="5">
    <source>
        <dbReference type="Proteomes" id="UP000184048"/>
    </source>
</evidence>
<organism evidence="4 5">
    <name type="scientific">Flavisolibacter ginsengisoli DSM 18119</name>
    <dbReference type="NCBI Taxonomy" id="1121884"/>
    <lineage>
        <taxon>Bacteria</taxon>
        <taxon>Pseudomonadati</taxon>
        <taxon>Bacteroidota</taxon>
        <taxon>Chitinophagia</taxon>
        <taxon>Chitinophagales</taxon>
        <taxon>Chitinophagaceae</taxon>
        <taxon>Flavisolibacter</taxon>
    </lineage>
</organism>
<keyword evidence="5" id="KW-1185">Reference proteome</keyword>
<gene>
    <name evidence="4" type="ORF">SAMN02745131_00142</name>
</gene>
<dbReference type="Pfam" id="PF22680">
    <property type="entry name" value="Glyco_hydro_123_N_2"/>
    <property type="match status" value="1"/>
</dbReference>
<evidence type="ECO:0000259" key="2">
    <source>
        <dbReference type="Pfam" id="PF13320"/>
    </source>
</evidence>
<dbReference type="STRING" id="1121884.SAMN02745131_00142"/>
<sequence>MKKALFIVGLLNLAFVSFGQVYKGQMDLTKIPVPPGHYQDEYHFDTTVNTAAWKAQEKGMHVAFGSTDQLYFRSEVPELPSEPVSWQATGWKGERINSQVLIWSTDTLNQVRFVLNDLKNSRGQSISKNNFQVNMVHYVVSNYPYGAKDVTCGASPYKDLYLMPDRFENFDRFELPGKTTRPVWISIDIPAGTAAGVYKGTVEVKSEKYSTTLNLKLNVQNQLLPKPTEWKHRLDLWQNPWVIAWKNNVKPWSEEHKILLKKHLKLYADAGGKFITTYGVHSPWADNSYMIEGSMIEWVKKKDGAWKFDYNIFDEYVQMCMDLGIDKAITIYTPVPWGFRFRYMDEKTGNYVYVSWPPESKEFKSFWNIFLTDLRKHLDQKGWFEKTYLGINENEMEQTLAAIKVIKEHSKKWKITYAGNWHKELDTLLDDYCFLYGNESNVDVVNQRSKRGQTTTYYVCCNPPVPNNFVFSPPVEGRWISWYTAAHNYDGFLRWAYDAWPNDPMRDARHEIWPAGDCFLVYPGGNSCIRFEKLREGIVDFEKLRIIKEKAAVSKDPAVKNLIAQLNNHLQTFLTEKDFDSKKITADVQKGRDLVDQLSEKLATKPF</sequence>
<accession>A0A1M4SJW9</accession>
<protein>
    <submittedName>
        <fullName evidence="4">Uncharacterized protein</fullName>
    </submittedName>
</protein>
<feature type="chain" id="PRO_5013041823" evidence="1">
    <location>
        <begin position="20"/>
        <end position="607"/>
    </location>
</feature>
<reference evidence="4 5" key="1">
    <citation type="submission" date="2016-11" db="EMBL/GenBank/DDBJ databases">
        <authorList>
            <person name="Jaros S."/>
            <person name="Januszkiewicz K."/>
            <person name="Wedrychowicz H."/>
        </authorList>
    </citation>
    <scope>NUCLEOTIDE SEQUENCE [LARGE SCALE GENOMIC DNA]</scope>
    <source>
        <strain evidence="4 5">DSM 18119</strain>
    </source>
</reference>
<name>A0A1M4SJW9_9BACT</name>
<keyword evidence="1" id="KW-0732">Signal</keyword>
<feature type="domain" description="Glycoside hydrolase 123 catalytic" evidence="2">
    <location>
        <begin position="237"/>
        <end position="546"/>
    </location>
</feature>
<evidence type="ECO:0000256" key="1">
    <source>
        <dbReference type="SAM" id="SignalP"/>
    </source>
</evidence>
<dbReference type="Proteomes" id="UP000184048">
    <property type="component" value="Unassembled WGS sequence"/>
</dbReference>
<evidence type="ECO:0000313" key="4">
    <source>
        <dbReference type="EMBL" id="SHE32448.1"/>
    </source>
</evidence>